<dbReference type="GO" id="GO:0004674">
    <property type="term" value="F:protein serine/threonine kinase activity"/>
    <property type="evidence" value="ECO:0007669"/>
    <property type="project" value="UniProtKB-EC"/>
</dbReference>
<evidence type="ECO:0000313" key="3">
    <source>
        <dbReference type="EMBL" id="KAK2555365.1"/>
    </source>
</evidence>
<feature type="domain" description="Protein kinase" evidence="2">
    <location>
        <begin position="1"/>
        <end position="249"/>
    </location>
</feature>
<dbReference type="EMBL" id="JARQWQ010000063">
    <property type="protein sequence ID" value="KAK2555365.1"/>
    <property type="molecule type" value="Genomic_DNA"/>
</dbReference>
<keyword evidence="4" id="KW-1185">Reference proteome</keyword>
<keyword evidence="3" id="KW-0808">Transferase</keyword>
<reference evidence="3" key="2">
    <citation type="journal article" date="2023" name="Science">
        <title>Genomic signatures of disease resistance in endangered staghorn corals.</title>
        <authorList>
            <person name="Vollmer S.V."/>
            <person name="Selwyn J.D."/>
            <person name="Despard B.A."/>
            <person name="Roesel C.L."/>
        </authorList>
    </citation>
    <scope>NUCLEOTIDE SEQUENCE</scope>
    <source>
        <strain evidence="3">K2</strain>
    </source>
</reference>
<dbReference type="PROSITE" id="PS00108">
    <property type="entry name" value="PROTEIN_KINASE_ST"/>
    <property type="match status" value="1"/>
</dbReference>
<evidence type="ECO:0000256" key="1">
    <source>
        <dbReference type="ARBA" id="ARBA00012513"/>
    </source>
</evidence>
<dbReference type="InterPro" id="IPR008271">
    <property type="entry name" value="Ser/Thr_kinase_AS"/>
</dbReference>
<accession>A0AAD9UZJ6</accession>
<proteinExistence type="predicted"/>
<comment type="caution">
    <text evidence="3">The sequence shown here is derived from an EMBL/GenBank/DDBJ whole genome shotgun (WGS) entry which is preliminary data.</text>
</comment>
<reference evidence="3" key="1">
    <citation type="journal article" date="2023" name="G3 (Bethesda)">
        <title>Whole genome assembly and annotation of the endangered Caribbean coral Acropora cervicornis.</title>
        <authorList>
            <person name="Selwyn J.D."/>
            <person name="Vollmer S.V."/>
        </authorList>
    </citation>
    <scope>NUCLEOTIDE SEQUENCE</scope>
    <source>
        <strain evidence="3">K2</strain>
    </source>
</reference>
<dbReference type="EC" id="2.7.11.1" evidence="1"/>
<dbReference type="InterPro" id="IPR011009">
    <property type="entry name" value="Kinase-like_dom_sf"/>
</dbReference>
<dbReference type="PROSITE" id="PS50011">
    <property type="entry name" value="PROTEIN_KINASE_DOM"/>
    <property type="match status" value="1"/>
</dbReference>
<dbReference type="PANTHER" id="PTHR11909">
    <property type="entry name" value="CASEIN KINASE-RELATED"/>
    <property type="match status" value="1"/>
</dbReference>
<dbReference type="Proteomes" id="UP001249851">
    <property type="component" value="Unassembled WGS sequence"/>
</dbReference>
<dbReference type="SMART" id="SM00220">
    <property type="entry name" value="S_TKc"/>
    <property type="match status" value="1"/>
</dbReference>
<sequence length="286" mass="34082">MHDTPIALTHEIQEHPKKIFIEMIMFVGILRNTFKDGFPQVFWSGQKFTNNVLVMELLGENLDYLLHKKSGPGTFTLKSVIQLAYQMIDRIKFVHENDYLHRDIKPENFLMGRRDKKNTVYLIDFGLAKKYRDRRVSHIRFRQKEKEEITGTARYASVNAHKGMELSRRDDLESVGYLLVYFLRGSLPWQGLQARNDRERYKLITEKKLSVSVEKLCQDFPNEFKVYLDYCRALKFEEEPDYEYLKELFRQLASKLNVDLDSIFDWNQETLAYKPKTDKQKEETKE</sequence>
<dbReference type="Pfam" id="PF00069">
    <property type="entry name" value="Pkinase"/>
    <property type="match status" value="1"/>
</dbReference>
<dbReference type="GO" id="GO:0005524">
    <property type="term" value="F:ATP binding"/>
    <property type="evidence" value="ECO:0007669"/>
    <property type="project" value="InterPro"/>
</dbReference>
<organism evidence="3 4">
    <name type="scientific">Acropora cervicornis</name>
    <name type="common">Staghorn coral</name>
    <dbReference type="NCBI Taxonomy" id="6130"/>
    <lineage>
        <taxon>Eukaryota</taxon>
        <taxon>Metazoa</taxon>
        <taxon>Cnidaria</taxon>
        <taxon>Anthozoa</taxon>
        <taxon>Hexacorallia</taxon>
        <taxon>Scleractinia</taxon>
        <taxon>Astrocoeniina</taxon>
        <taxon>Acroporidae</taxon>
        <taxon>Acropora</taxon>
    </lineage>
</organism>
<dbReference type="InterPro" id="IPR050235">
    <property type="entry name" value="CK1_Ser-Thr_kinase"/>
</dbReference>
<dbReference type="Gene3D" id="1.10.510.10">
    <property type="entry name" value="Transferase(Phosphotransferase) domain 1"/>
    <property type="match status" value="1"/>
</dbReference>
<dbReference type="CDD" id="cd14016">
    <property type="entry name" value="STKc_CK1"/>
    <property type="match status" value="1"/>
</dbReference>
<evidence type="ECO:0000313" key="4">
    <source>
        <dbReference type="Proteomes" id="UP001249851"/>
    </source>
</evidence>
<keyword evidence="3" id="KW-0418">Kinase</keyword>
<dbReference type="AlphaFoldDB" id="A0AAD9UZJ6"/>
<evidence type="ECO:0000259" key="2">
    <source>
        <dbReference type="PROSITE" id="PS50011"/>
    </source>
</evidence>
<protein>
    <recommendedName>
        <fullName evidence="1">non-specific serine/threonine protein kinase</fullName>
        <ecNumber evidence="1">2.7.11.1</ecNumber>
    </recommendedName>
</protein>
<name>A0AAD9UZJ6_ACRCE</name>
<dbReference type="SUPFAM" id="SSF56112">
    <property type="entry name" value="Protein kinase-like (PK-like)"/>
    <property type="match status" value="1"/>
</dbReference>
<dbReference type="InterPro" id="IPR000719">
    <property type="entry name" value="Prot_kinase_dom"/>
</dbReference>
<gene>
    <name evidence="3" type="ORF">P5673_023001</name>
</gene>